<name>A0A919K6B7_9ACTN</name>
<proteinExistence type="predicted"/>
<feature type="transmembrane region" description="Helical" evidence="1">
    <location>
        <begin position="347"/>
        <end position="365"/>
    </location>
</feature>
<accession>A0A919K6B7</accession>
<keyword evidence="1" id="KW-1133">Transmembrane helix</keyword>
<keyword evidence="1" id="KW-0812">Transmembrane</keyword>
<gene>
    <name evidence="2" type="ORF">Ari01nite_79040</name>
</gene>
<dbReference type="EMBL" id="BOMV01000083">
    <property type="protein sequence ID" value="GIF00440.1"/>
    <property type="molecule type" value="Genomic_DNA"/>
</dbReference>
<keyword evidence="1" id="KW-0472">Membrane</keyword>
<organism evidence="2 3">
    <name type="scientific">Paractinoplanes rishiriensis</name>
    <dbReference type="NCBI Taxonomy" id="1050105"/>
    <lineage>
        <taxon>Bacteria</taxon>
        <taxon>Bacillati</taxon>
        <taxon>Actinomycetota</taxon>
        <taxon>Actinomycetes</taxon>
        <taxon>Micromonosporales</taxon>
        <taxon>Micromonosporaceae</taxon>
        <taxon>Paractinoplanes</taxon>
    </lineage>
</organism>
<reference evidence="2" key="1">
    <citation type="submission" date="2021-01" db="EMBL/GenBank/DDBJ databases">
        <title>Whole genome shotgun sequence of Actinoplanes rishiriensis NBRC 108556.</title>
        <authorList>
            <person name="Komaki H."/>
            <person name="Tamura T."/>
        </authorList>
    </citation>
    <scope>NUCLEOTIDE SEQUENCE</scope>
    <source>
        <strain evidence="2">NBRC 108556</strain>
    </source>
</reference>
<evidence type="ECO:0000313" key="2">
    <source>
        <dbReference type="EMBL" id="GIF00440.1"/>
    </source>
</evidence>
<dbReference type="AlphaFoldDB" id="A0A919K6B7"/>
<keyword evidence="3" id="KW-1185">Reference proteome</keyword>
<sequence length="388" mass="42919">MSAPASYPVSMFARKRVVQDPGVAAAMRRFFDGLTADDREVPEYVAHRYGRYMYGNRRELMSEEVSRSRFYVGLSVGDGAHSFADLTKRAVLVSDTLLLAHDRSTRYHELDVHARGTTFEPSSEVPLGMDPSSVAGIDAGQTLARRNQENRNSLNRAHGMHCPDLRALGTWLLDAEPLLVSGLSWYLPSYSSTDYTLVDGIRHNPLDTAPEPVPLLDYLIRDGRAVDASGADPLKSKLVRPVLQTELPFLQGVSLRDFSRITVEEFNSFTAFRDFLRLTLLNLDDALDDVHSDREMLKIGLKINDEVRLMRAEMLKAHRKRALSAGGAVLGTVGTVLLAVYGPALATAITALGASGGIWGFINAMSDGSTRVVRENKWYYVWALADKT</sequence>
<protein>
    <submittedName>
        <fullName evidence="2">Uncharacterized protein</fullName>
    </submittedName>
</protein>
<dbReference type="Proteomes" id="UP000636960">
    <property type="component" value="Unassembled WGS sequence"/>
</dbReference>
<comment type="caution">
    <text evidence="2">The sequence shown here is derived from an EMBL/GenBank/DDBJ whole genome shotgun (WGS) entry which is preliminary data.</text>
</comment>
<evidence type="ECO:0000256" key="1">
    <source>
        <dbReference type="SAM" id="Phobius"/>
    </source>
</evidence>
<evidence type="ECO:0000313" key="3">
    <source>
        <dbReference type="Proteomes" id="UP000636960"/>
    </source>
</evidence>